<feature type="transmembrane region" description="Helical" evidence="8">
    <location>
        <begin position="842"/>
        <end position="862"/>
    </location>
</feature>
<evidence type="ECO:0000256" key="2">
    <source>
        <dbReference type="ARBA" id="ARBA00022475"/>
    </source>
</evidence>
<evidence type="ECO:0000313" key="11">
    <source>
        <dbReference type="Proteomes" id="UP001155241"/>
    </source>
</evidence>
<evidence type="ECO:0000256" key="1">
    <source>
        <dbReference type="ARBA" id="ARBA00004651"/>
    </source>
</evidence>
<protein>
    <submittedName>
        <fullName evidence="10">FtsX-like permease family protein</fullName>
    </submittedName>
</protein>
<dbReference type="RefSeq" id="WP_252850740.1">
    <property type="nucleotide sequence ID" value="NZ_JAMXLR010000006.1"/>
</dbReference>
<feature type="transmembrane region" description="Helical" evidence="8">
    <location>
        <begin position="882"/>
        <end position="910"/>
    </location>
</feature>
<feature type="domain" description="ABC3 transporter permease C-terminal" evidence="9">
    <location>
        <begin position="342"/>
        <end position="452"/>
    </location>
</feature>
<reference evidence="10" key="1">
    <citation type="submission" date="2022-06" db="EMBL/GenBank/DDBJ databases">
        <title>Aeoliella straminimaris, a novel planctomycete from sediments.</title>
        <authorList>
            <person name="Vitorino I.R."/>
            <person name="Lage O.M."/>
        </authorList>
    </citation>
    <scope>NUCLEOTIDE SEQUENCE</scope>
    <source>
        <strain evidence="10">ICT_H6.2</strain>
    </source>
</reference>
<evidence type="ECO:0000313" key="10">
    <source>
        <dbReference type="EMBL" id="MCO6042642.1"/>
    </source>
</evidence>
<keyword evidence="3 8" id="KW-0812">Transmembrane</keyword>
<comment type="subcellular location">
    <subcellularLocation>
        <location evidence="1">Cell membrane</location>
        <topology evidence="1">Multi-pass membrane protein</topology>
    </subcellularLocation>
</comment>
<dbReference type="PANTHER" id="PTHR30572">
    <property type="entry name" value="MEMBRANE COMPONENT OF TRANSPORTER-RELATED"/>
    <property type="match status" value="1"/>
</dbReference>
<feature type="transmembrane region" description="Helical" evidence="8">
    <location>
        <begin position="426"/>
        <end position="453"/>
    </location>
</feature>
<feature type="transmembrane region" description="Helical" evidence="8">
    <location>
        <begin position="506"/>
        <end position="526"/>
    </location>
</feature>
<proteinExistence type="inferred from homology"/>
<evidence type="ECO:0000256" key="4">
    <source>
        <dbReference type="ARBA" id="ARBA00022989"/>
    </source>
</evidence>
<dbReference type="PANTHER" id="PTHR30572:SF4">
    <property type="entry name" value="ABC TRANSPORTER PERMEASE YTRF"/>
    <property type="match status" value="1"/>
</dbReference>
<dbReference type="AlphaFoldDB" id="A0A9X2JEX6"/>
<feature type="transmembrane region" description="Helical" evidence="8">
    <location>
        <begin position="394"/>
        <end position="414"/>
    </location>
</feature>
<gene>
    <name evidence="10" type="ORF">NG895_01865</name>
</gene>
<comment type="caution">
    <text evidence="10">The sequence shown here is derived from an EMBL/GenBank/DDBJ whole genome shotgun (WGS) entry which is preliminary data.</text>
</comment>
<dbReference type="Pfam" id="PF02687">
    <property type="entry name" value="FtsX"/>
    <property type="match status" value="2"/>
</dbReference>
<evidence type="ECO:0000256" key="6">
    <source>
        <dbReference type="ARBA" id="ARBA00038076"/>
    </source>
</evidence>
<keyword evidence="5 8" id="KW-0472">Membrane</keyword>
<evidence type="ECO:0000259" key="9">
    <source>
        <dbReference type="Pfam" id="PF02687"/>
    </source>
</evidence>
<dbReference type="Proteomes" id="UP001155241">
    <property type="component" value="Unassembled WGS sequence"/>
</dbReference>
<dbReference type="GO" id="GO:0022857">
    <property type="term" value="F:transmembrane transporter activity"/>
    <property type="evidence" value="ECO:0007669"/>
    <property type="project" value="TreeGrafter"/>
</dbReference>
<feature type="transmembrane region" description="Helical" evidence="8">
    <location>
        <begin position="473"/>
        <end position="494"/>
    </location>
</feature>
<dbReference type="GO" id="GO:0005886">
    <property type="term" value="C:plasma membrane"/>
    <property type="evidence" value="ECO:0007669"/>
    <property type="project" value="UniProtKB-SubCell"/>
</dbReference>
<evidence type="ECO:0000256" key="7">
    <source>
        <dbReference type="SAM" id="MobiDB-lite"/>
    </source>
</evidence>
<feature type="domain" description="ABC3 transporter permease C-terminal" evidence="9">
    <location>
        <begin position="843"/>
        <end position="963"/>
    </location>
</feature>
<sequence length="974" mass="102902">MEGNRLVLKLVLAQMRVHPARVILTSLAVVAAAAAVAWVVSGYDALVSQFDENATKYLGRYDLLVVPAGGRPGATPKMGEQVISALRDDAGVLEVNPIAQSRASVTAAVTDQAADESSVGLLIGAKPPVNGAPPIGPMLVATNATEGAYEMVDGEWLSGDSPTQPEAVLSRGAANSLKVGVGDEINVTTVANQVRMQVVGIVEQAPQAPGGRRRGRGGRANRGNNASRNGAATAEAKTGRSGSGGSAGSGMSIPTGMSSMLATNAVYVRFDTADIVNGYDSSPALLQIALRDGFDVPAFHQAWDERLAEMRPPLQAVDFDSVREGLAESGSVSQKLTQAYSATGLATLAAVFIIFSTLSMGVSERSREFAMLRAIALSRGQIAMIIAFESLALALVGWIGGLLAGWVILSIAAASKPDLFANGATLGWTCVWLTGVSVMVGALGAAVVPAWQAMRIRPLDAISPNSDDLPRRWPWLCLVVGLMLILIAPVSVFFVSMEDATRIKLWAIVCYPSLLIGMAMVTPAAIIASERVLGPLLAWVLRLDPLLLRGHLSSNLWRTLGATLALASGLALYVSAQTWGYSMLEPFLPGKWMPDAIVGFQPIGLDSEQTAEVSQIAGVAPGVLPLALEQAKVVWPEGQAPRGMGKDNAVVIGLDAAQAIGGETPMLQMRFVEGTAAEAARMIAAGNGCLVSEDYEMATGKGLGDTLQFTPPATPEKNVEYEIVGVVSLPGWQWFTKFSGVRRHFVRTGGIVLAEYDRVHRDFGLGDRTEFFWLNFDGTQSIAEIEESMQTLAEQSAGETFSAAGVGQVTAYRPFARLTATENVHRSIAKRADGVIWGMSQLPLVTLAITSLAVVNTIIASVRARRWEMAILRAIGTTRGELVRMVLAEAMLIGLVTCLVSLAFGLIAGWCGVGMSRYSGAFFGGPPTFIIPWSHLAWGFAAALGLCLVAALWPAFRIGRAQPLTLLQAGRNAM</sequence>
<name>A0A9X2JEX6_9BACT</name>
<keyword evidence="4 8" id="KW-1133">Transmembrane helix</keyword>
<keyword evidence="11" id="KW-1185">Reference proteome</keyword>
<comment type="similarity">
    <text evidence="6">Belongs to the ABC-4 integral membrane protein family.</text>
</comment>
<evidence type="ECO:0000256" key="8">
    <source>
        <dbReference type="SAM" id="Phobius"/>
    </source>
</evidence>
<feature type="region of interest" description="Disordered" evidence="7">
    <location>
        <begin position="204"/>
        <end position="250"/>
    </location>
</feature>
<feature type="transmembrane region" description="Helical" evidence="8">
    <location>
        <begin position="21"/>
        <end position="40"/>
    </location>
</feature>
<organism evidence="10 11">
    <name type="scientific">Aeoliella straminimaris</name>
    <dbReference type="NCBI Taxonomy" id="2954799"/>
    <lineage>
        <taxon>Bacteria</taxon>
        <taxon>Pseudomonadati</taxon>
        <taxon>Planctomycetota</taxon>
        <taxon>Planctomycetia</taxon>
        <taxon>Pirellulales</taxon>
        <taxon>Lacipirellulaceae</taxon>
        <taxon>Aeoliella</taxon>
    </lineage>
</organism>
<feature type="transmembrane region" description="Helical" evidence="8">
    <location>
        <begin position="560"/>
        <end position="581"/>
    </location>
</feature>
<evidence type="ECO:0000256" key="5">
    <source>
        <dbReference type="ARBA" id="ARBA00023136"/>
    </source>
</evidence>
<keyword evidence="2" id="KW-1003">Cell membrane</keyword>
<feature type="compositionally biased region" description="Low complexity" evidence="7">
    <location>
        <begin position="221"/>
        <end position="232"/>
    </location>
</feature>
<feature type="transmembrane region" description="Helical" evidence="8">
    <location>
        <begin position="930"/>
        <end position="953"/>
    </location>
</feature>
<feature type="transmembrane region" description="Helical" evidence="8">
    <location>
        <begin position="339"/>
        <end position="358"/>
    </location>
</feature>
<accession>A0A9X2JEX6</accession>
<dbReference type="EMBL" id="JAMXLR010000006">
    <property type="protein sequence ID" value="MCO6042642.1"/>
    <property type="molecule type" value="Genomic_DNA"/>
</dbReference>
<dbReference type="InterPro" id="IPR003838">
    <property type="entry name" value="ABC3_permease_C"/>
</dbReference>
<dbReference type="InterPro" id="IPR050250">
    <property type="entry name" value="Macrolide_Exporter_MacB"/>
</dbReference>
<evidence type="ECO:0000256" key="3">
    <source>
        <dbReference type="ARBA" id="ARBA00022692"/>
    </source>
</evidence>